<keyword evidence="5 7" id="KW-0472">Membrane</keyword>
<comment type="similarity">
    <text evidence="2">Belongs to the TDE1 family.</text>
</comment>
<accession>R7UCF5</accession>
<feature type="transmembrane region" description="Helical" evidence="7">
    <location>
        <begin position="167"/>
        <end position="192"/>
    </location>
</feature>
<gene>
    <name evidence="9" type="ORF">CAPTEDRAFT_152826</name>
</gene>
<dbReference type="PANTHER" id="PTHR10383:SF9">
    <property type="entry name" value="SERINE INCORPORATOR, ISOFORM F"/>
    <property type="match status" value="1"/>
</dbReference>
<dbReference type="HOGENOM" id="CLU_029574_5_2_1"/>
<feature type="transmembrane region" description="Helical" evidence="7">
    <location>
        <begin position="122"/>
        <end position="146"/>
    </location>
</feature>
<evidence type="ECO:0000256" key="6">
    <source>
        <dbReference type="SAM" id="MobiDB-lite"/>
    </source>
</evidence>
<sequence length="459" mass="52775">MKESTATRFMYTIGLLAVTLVGCVMQSREVQHAMAENIPNFNETCLLLNVGDNCERLMGYMAVYRVCFAMVAYHAVLFLWSLFVSSSYNCRAGLHQGFWFFKFLILVALCIAAFYIPKEEIYSLIWMYVGMGGGFAFLILQLILLVDFAHNWRSTWSAKGEHYNRCWSFGLHFFSFIFCFLAMTGTILLFLYYTRLDSCLENKIFIGVNAGLCVLICVISVLPCTERLNRNTGLFQASIISVYVMYLTWTAMSAEPPPDGTKGKRSSQQIFYIKNCSFTMISSYVGVVIMLFMAIYSRYVYICKRDINLYNDIFFLQRDLCCCCCKSSQSESERAGQKVIYDEMDGVAYSYSFFHFVMILANLYIMMQLTRWFKPEESQLTDYGLNWPAVWVQMACSWVCVFIFLWTIFIPKCLPGRDFSMIPGVDTLQRRGRNRRGSSTGERGSNDHLAEAPQTETVV</sequence>
<dbReference type="EMBL" id="KB305580">
    <property type="protein sequence ID" value="ELU00922.1"/>
    <property type="molecule type" value="Genomic_DNA"/>
</dbReference>
<organism evidence="9">
    <name type="scientific">Capitella teleta</name>
    <name type="common">Polychaete worm</name>
    <dbReference type="NCBI Taxonomy" id="283909"/>
    <lineage>
        <taxon>Eukaryota</taxon>
        <taxon>Metazoa</taxon>
        <taxon>Spiralia</taxon>
        <taxon>Lophotrochozoa</taxon>
        <taxon>Annelida</taxon>
        <taxon>Polychaeta</taxon>
        <taxon>Sedentaria</taxon>
        <taxon>Scolecida</taxon>
        <taxon>Capitellidae</taxon>
        <taxon>Capitella</taxon>
    </lineage>
</organism>
<evidence type="ECO:0000313" key="10">
    <source>
        <dbReference type="EnsemblMetazoa" id="CapteP152826"/>
    </source>
</evidence>
<evidence type="ECO:0000256" key="2">
    <source>
        <dbReference type="ARBA" id="ARBA00006665"/>
    </source>
</evidence>
<keyword evidence="8" id="KW-0732">Signal</keyword>
<feature type="transmembrane region" description="Helical" evidence="7">
    <location>
        <begin position="97"/>
        <end position="116"/>
    </location>
</feature>
<dbReference type="EnsemblMetazoa" id="CapteT152826">
    <property type="protein sequence ID" value="CapteP152826"/>
    <property type="gene ID" value="CapteG152826"/>
</dbReference>
<evidence type="ECO:0000256" key="5">
    <source>
        <dbReference type="ARBA" id="ARBA00023136"/>
    </source>
</evidence>
<name>R7UCF5_CAPTE</name>
<feature type="transmembrane region" description="Helical" evidence="7">
    <location>
        <begin position="234"/>
        <end position="252"/>
    </location>
</feature>
<dbReference type="OrthoDB" id="5963193at2759"/>
<feature type="transmembrane region" description="Helical" evidence="7">
    <location>
        <begin position="59"/>
        <end position="85"/>
    </location>
</feature>
<dbReference type="OMA" id="TICIPQL"/>
<feature type="region of interest" description="Disordered" evidence="6">
    <location>
        <begin position="430"/>
        <end position="459"/>
    </location>
</feature>
<keyword evidence="3 7" id="KW-0812">Transmembrane</keyword>
<dbReference type="Pfam" id="PF03348">
    <property type="entry name" value="Serinc"/>
    <property type="match status" value="1"/>
</dbReference>
<feature type="transmembrane region" description="Helical" evidence="7">
    <location>
        <begin position="272"/>
        <end position="296"/>
    </location>
</feature>
<evidence type="ECO:0000256" key="3">
    <source>
        <dbReference type="ARBA" id="ARBA00022692"/>
    </source>
</evidence>
<dbReference type="InterPro" id="IPR005016">
    <property type="entry name" value="TDE1/TMS"/>
</dbReference>
<reference evidence="10" key="3">
    <citation type="submission" date="2015-06" db="UniProtKB">
        <authorList>
            <consortium name="EnsemblMetazoa"/>
        </authorList>
    </citation>
    <scope>IDENTIFICATION</scope>
</reference>
<keyword evidence="4 7" id="KW-1133">Transmembrane helix</keyword>
<evidence type="ECO:0000256" key="7">
    <source>
        <dbReference type="SAM" id="Phobius"/>
    </source>
</evidence>
<dbReference type="PANTHER" id="PTHR10383">
    <property type="entry name" value="SERINE INCORPORATOR"/>
    <property type="match status" value="1"/>
</dbReference>
<comment type="subcellular location">
    <subcellularLocation>
        <location evidence="1">Membrane</location>
        <topology evidence="1">Multi-pass membrane protein</topology>
    </subcellularLocation>
</comment>
<evidence type="ECO:0000313" key="11">
    <source>
        <dbReference type="Proteomes" id="UP000014760"/>
    </source>
</evidence>
<protein>
    <submittedName>
        <fullName evidence="9 10">Uncharacterized protein</fullName>
    </submittedName>
</protein>
<evidence type="ECO:0000256" key="1">
    <source>
        <dbReference type="ARBA" id="ARBA00004141"/>
    </source>
</evidence>
<feature type="transmembrane region" description="Helical" evidence="7">
    <location>
        <begin position="348"/>
        <end position="369"/>
    </location>
</feature>
<feature type="chain" id="PRO_5008787873" evidence="8">
    <location>
        <begin position="36"/>
        <end position="459"/>
    </location>
</feature>
<evidence type="ECO:0000256" key="4">
    <source>
        <dbReference type="ARBA" id="ARBA00022989"/>
    </source>
</evidence>
<feature type="signal peptide" evidence="8">
    <location>
        <begin position="1"/>
        <end position="35"/>
    </location>
</feature>
<keyword evidence="11" id="KW-1185">Reference proteome</keyword>
<dbReference type="Proteomes" id="UP000014760">
    <property type="component" value="Unassembled WGS sequence"/>
</dbReference>
<evidence type="ECO:0000256" key="8">
    <source>
        <dbReference type="SAM" id="SignalP"/>
    </source>
</evidence>
<dbReference type="EMBL" id="AMQN01009512">
    <property type="status" value="NOT_ANNOTATED_CDS"/>
    <property type="molecule type" value="Genomic_DNA"/>
</dbReference>
<dbReference type="GO" id="GO:0016020">
    <property type="term" value="C:membrane"/>
    <property type="evidence" value="ECO:0007669"/>
    <property type="project" value="UniProtKB-SubCell"/>
</dbReference>
<reference evidence="9 11" key="2">
    <citation type="journal article" date="2013" name="Nature">
        <title>Insights into bilaterian evolution from three spiralian genomes.</title>
        <authorList>
            <person name="Simakov O."/>
            <person name="Marletaz F."/>
            <person name="Cho S.J."/>
            <person name="Edsinger-Gonzales E."/>
            <person name="Havlak P."/>
            <person name="Hellsten U."/>
            <person name="Kuo D.H."/>
            <person name="Larsson T."/>
            <person name="Lv J."/>
            <person name="Arendt D."/>
            <person name="Savage R."/>
            <person name="Osoegawa K."/>
            <person name="de Jong P."/>
            <person name="Grimwood J."/>
            <person name="Chapman J.A."/>
            <person name="Shapiro H."/>
            <person name="Aerts A."/>
            <person name="Otillar R.P."/>
            <person name="Terry A.Y."/>
            <person name="Boore J.L."/>
            <person name="Grigoriev I.V."/>
            <person name="Lindberg D.R."/>
            <person name="Seaver E.C."/>
            <person name="Weisblat D.A."/>
            <person name="Putnam N.H."/>
            <person name="Rokhsar D.S."/>
        </authorList>
    </citation>
    <scope>NUCLEOTIDE SEQUENCE</scope>
    <source>
        <strain evidence="9 11">I ESC-2004</strain>
    </source>
</reference>
<reference evidence="11" key="1">
    <citation type="submission" date="2012-12" db="EMBL/GenBank/DDBJ databases">
        <authorList>
            <person name="Hellsten U."/>
            <person name="Grimwood J."/>
            <person name="Chapman J.A."/>
            <person name="Shapiro H."/>
            <person name="Aerts A."/>
            <person name="Otillar R.P."/>
            <person name="Terry A.Y."/>
            <person name="Boore J.L."/>
            <person name="Simakov O."/>
            <person name="Marletaz F."/>
            <person name="Cho S.-J."/>
            <person name="Edsinger-Gonzales E."/>
            <person name="Havlak P."/>
            <person name="Kuo D.-H."/>
            <person name="Larsson T."/>
            <person name="Lv J."/>
            <person name="Arendt D."/>
            <person name="Savage R."/>
            <person name="Osoegawa K."/>
            <person name="de Jong P."/>
            <person name="Lindberg D.R."/>
            <person name="Seaver E.C."/>
            <person name="Weisblat D.A."/>
            <person name="Putnam N.H."/>
            <person name="Grigoriev I.V."/>
            <person name="Rokhsar D.S."/>
        </authorList>
    </citation>
    <scope>NUCLEOTIDE SEQUENCE</scope>
    <source>
        <strain evidence="11">I ESC-2004</strain>
    </source>
</reference>
<dbReference type="AlphaFoldDB" id="R7UCF5"/>
<evidence type="ECO:0000313" key="9">
    <source>
        <dbReference type="EMBL" id="ELU00922.1"/>
    </source>
</evidence>
<dbReference type="PROSITE" id="PS51257">
    <property type="entry name" value="PROKAR_LIPOPROTEIN"/>
    <property type="match status" value="1"/>
</dbReference>
<feature type="transmembrane region" description="Helical" evidence="7">
    <location>
        <begin position="389"/>
        <end position="410"/>
    </location>
</feature>
<feature type="transmembrane region" description="Helical" evidence="7">
    <location>
        <begin position="204"/>
        <end position="222"/>
    </location>
</feature>
<proteinExistence type="inferred from homology"/>